<protein>
    <submittedName>
        <fullName evidence="2">Uncharacterized protein</fullName>
    </submittedName>
</protein>
<gene>
    <name evidence="2" type="ORF">THOM_1290</name>
</gene>
<dbReference type="InParanoid" id="L7JYF2"/>
<reference evidence="2 3" key="1">
    <citation type="journal article" date="2012" name="PLoS Pathog.">
        <title>The genome of the obligate intracellular parasite Trachipleistophora hominis: new insights into microsporidian genome dynamics and reductive evolution.</title>
        <authorList>
            <person name="Heinz E."/>
            <person name="Williams T.A."/>
            <person name="Nakjang S."/>
            <person name="Noel C.J."/>
            <person name="Swan D.C."/>
            <person name="Goldberg A.V."/>
            <person name="Harris S.R."/>
            <person name="Weinmaier T."/>
            <person name="Markert S."/>
            <person name="Becher D."/>
            <person name="Bernhardt J."/>
            <person name="Dagan T."/>
            <person name="Hacker C."/>
            <person name="Lucocq J.M."/>
            <person name="Schweder T."/>
            <person name="Rattei T."/>
            <person name="Hall N."/>
            <person name="Hirt R.P."/>
            <person name="Embley T.M."/>
        </authorList>
    </citation>
    <scope>NUCLEOTIDE SEQUENCE [LARGE SCALE GENOMIC DNA]</scope>
</reference>
<proteinExistence type="predicted"/>
<dbReference type="OrthoDB" id="2192365at2759"/>
<name>L7JYF2_TRAHO</name>
<dbReference type="AlphaFoldDB" id="L7JYF2"/>
<dbReference type="OMA" id="MIDAFMC"/>
<dbReference type="HOGENOM" id="CLU_706020_0_0_1"/>
<dbReference type="EMBL" id="JH993928">
    <property type="protein sequence ID" value="ELQ75762.1"/>
    <property type="molecule type" value="Genomic_DNA"/>
</dbReference>
<dbReference type="VEuPathDB" id="MicrosporidiaDB:THOM_1290"/>
<evidence type="ECO:0000256" key="1">
    <source>
        <dbReference type="SAM" id="MobiDB-lite"/>
    </source>
</evidence>
<accession>L7JYF2</accession>
<keyword evidence="3" id="KW-1185">Reference proteome</keyword>
<evidence type="ECO:0000313" key="3">
    <source>
        <dbReference type="Proteomes" id="UP000011185"/>
    </source>
</evidence>
<feature type="compositionally biased region" description="Basic and acidic residues" evidence="1">
    <location>
        <begin position="88"/>
        <end position="109"/>
    </location>
</feature>
<organism evidence="2 3">
    <name type="scientific">Trachipleistophora hominis</name>
    <name type="common">Microsporidian parasite</name>
    <dbReference type="NCBI Taxonomy" id="72359"/>
    <lineage>
        <taxon>Eukaryota</taxon>
        <taxon>Fungi</taxon>
        <taxon>Fungi incertae sedis</taxon>
        <taxon>Microsporidia</taxon>
        <taxon>Pleistophoridae</taxon>
        <taxon>Trachipleistophora</taxon>
    </lineage>
</organism>
<sequence length="357" mass="41743">MPNQKNHKRTPRNFDNFMTEKERNYVSSIFQKNILRTNKIYNYSMFYDEKPEHANDKSDSAGEYHFTVNKENNRKLINELEDLRLEKSERFDAREDSKPGDRKNGDGKSAESLSRPARHGRAHKISFIKSVKLPRLMMDVDIPVFDDLAIKLKIEAMIDAFMCQKYVIKESNLNNLIVQNSERMGDFFKVAKFQKLVKEIFESGNEGTKKILLLEMLRNSQYIRANENMSALLDYLVAYVPNLSVEEIRSTSFFDNFMFGQTGVLLATLLLINQETLAPHFYQHLRMRMEYLISNELRYVWRFLALMVINLGDRDKKWIVVRLKDKILEVAVSNNMDDISDMSLFLDALGLNSEDIS</sequence>
<evidence type="ECO:0000313" key="2">
    <source>
        <dbReference type="EMBL" id="ELQ75762.1"/>
    </source>
</evidence>
<dbReference type="Proteomes" id="UP000011185">
    <property type="component" value="Unassembled WGS sequence"/>
</dbReference>
<feature type="region of interest" description="Disordered" evidence="1">
    <location>
        <begin position="88"/>
        <end position="118"/>
    </location>
</feature>